<dbReference type="AlphaFoldDB" id="A0A645JFH9"/>
<sequence length="127" mass="14371">MTIYYQKVGNISYIRFSAPLNAYEYTPNNEELSIRWTPGPDTLWFDRQVYPIDGSFLWLSAQGFNKGYTQYYLKLEAYQITFCGGQHFTGPSGGSFKAYSVTSLRGTDLVTGAWSSADLRLPCVIGY</sequence>
<reference evidence="1" key="1">
    <citation type="submission" date="2019-08" db="EMBL/GenBank/DDBJ databases">
        <authorList>
            <person name="Kucharzyk K."/>
            <person name="Murdoch R.W."/>
            <person name="Higgins S."/>
            <person name="Loffler F."/>
        </authorList>
    </citation>
    <scope>NUCLEOTIDE SEQUENCE</scope>
</reference>
<protein>
    <submittedName>
        <fullName evidence="1">Uncharacterized protein</fullName>
    </submittedName>
</protein>
<proteinExistence type="predicted"/>
<comment type="caution">
    <text evidence="1">The sequence shown here is derived from an EMBL/GenBank/DDBJ whole genome shotgun (WGS) entry which is preliminary data.</text>
</comment>
<accession>A0A645JFH9</accession>
<organism evidence="1">
    <name type="scientific">bioreactor metagenome</name>
    <dbReference type="NCBI Taxonomy" id="1076179"/>
    <lineage>
        <taxon>unclassified sequences</taxon>
        <taxon>metagenomes</taxon>
        <taxon>ecological metagenomes</taxon>
    </lineage>
</organism>
<evidence type="ECO:0000313" key="1">
    <source>
        <dbReference type="EMBL" id="MPN62361.1"/>
    </source>
</evidence>
<name>A0A645JFH9_9ZZZZ</name>
<dbReference type="EMBL" id="VSSQ01140241">
    <property type="protein sequence ID" value="MPN62361.1"/>
    <property type="molecule type" value="Genomic_DNA"/>
</dbReference>
<gene>
    <name evidence="1" type="ORF">SDC9_210108</name>
</gene>